<proteinExistence type="predicted"/>
<organism evidence="2 3">
    <name type="scientific">Nesidiocoris tenuis</name>
    <dbReference type="NCBI Taxonomy" id="355587"/>
    <lineage>
        <taxon>Eukaryota</taxon>
        <taxon>Metazoa</taxon>
        <taxon>Ecdysozoa</taxon>
        <taxon>Arthropoda</taxon>
        <taxon>Hexapoda</taxon>
        <taxon>Insecta</taxon>
        <taxon>Pterygota</taxon>
        <taxon>Neoptera</taxon>
        <taxon>Paraneoptera</taxon>
        <taxon>Hemiptera</taxon>
        <taxon>Heteroptera</taxon>
        <taxon>Panheteroptera</taxon>
        <taxon>Cimicomorpha</taxon>
        <taxon>Miridae</taxon>
        <taxon>Dicyphina</taxon>
        <taxon>Nesidiocoris</taxon>
    </lineage>
</organism>
<name>A0ABN7B786_9HEMI</name>
<evidence type="ECO:0000313" key="3">
    <source>
        <dbReference type="Proteomes" id="UP001307889"/>
    </source>
</evidence>
<evidence type="ECO:0000256" key="1">
    <source>
        <dbReference type="SAM" id="SignalP"/>
    </source>
</evidence>
<dbReference type="PROSITE" id="PS51257">
    <property type="entry name" value="PROKAR_LIPOPROTEIN"/>
    <property type="match status" value="1"/>
</dbReference>
<reference evidence="2 3" key="1">
    <citation type="submission" date="2023-09" db="EMBL/GenBank/DDBJ databases">
        <title>Nesidiocoris tenuis whole genome shotgun sequence.</title>
        <authorList>
            <person name="Shibata T."/>
            <person name="Shimoda M."/>
            <person name="Kobayashi T."/>
            <person name="Uehara T."/>
        </authorList>
    </citation>
    <scope>NUCLEOTIDE SEQUENCE [LARGE SCALE GENOMIC DNA]</scope>
    <source>
        <strain evidence="2 3">Japan</strain>
    </source>
</reference>
<gene>
    <name evidence="2" type="ORF">NTJ_13072</name>
</gene>
<keyword evidence="1" id="KW-0732">Signal</keyword>
<keyword evidence="3" id="KW-1185">Reference proteome</keyword>
<evidence type="ECO:0008006" key="4">
    <source>
        <dbReference type="Google" id="ProtNLM"/>
    </source>
</evidence>
<dbReference type="EMBL" id="AP028919">
    <property type="protein sequence ID" value="BET00256.1"/>
    <property type="molecule type" value="Genomic_DNA"/>
</dbReference>
<feature type="chain" id="PRO_5046217514" description="Lipid-binding serum glycoprotein N-terminal domain-containing protein" evidence="1">
    <location>
        <begin position="24"/>
        <end position="243"/>
    </location>
</feature>
<sequence>MEKSRVLLFFGLFAASACRLVTGDPKCVSYDEKIQANIFAPLKEQIAKDNSSYYNLGNYETEFPFGVSLTTIGGRIGDLSNFGLYYKNGDTSTPASQMCDDSTASETVKTLSATFTLNQLQAVFDRLSVTLPVLPTIGDSKTTIQYQDEGIFAKVTIRQSQDKQCTATLNSVQILGVGDAKVEFDSGLINKIYAYAFSIGWSTIKSLLESYGAVDSANTLLNEYGSKLLSGQSQVLCALLPLM</sequence>
<feature type="signal peptide" evidence="1">
    <location>
        <begin position="1"/>
        <end position="23"/>
    </location>
</feature>
<protein>
    <recommendedName>
        <fullName evidence="4">Lipid-binding serum glycoprotein N-terminal domain-containing protein</fullName>
    </recommendedName>
</protein>
<evidence type="ECO:0000313" key="2">
    <source>
        <dbReference type="EMBL" id="BET00256.1"/>
    </source>
</evidence>
<accession>A0ABN7B786</accession>
<dbReference type="Proteomes" id="UP001307889">
    <property type="component" value="Chromosome 11"/>
</dbReference>